<name>Q6FCD9_ACIAD</name>
<dbReference type="HOGENOM" id="CLU_113343_2_0_6"/>
<feature type="region of interest" description="Disordered" evidence="2">
    <location>
        <begin position="19"/>
        <end position="43"/>
    </location>
</feature>
<dbReference type="Pfam" id="PF05597">
    <property type="entry name" value="Phasin"/>
    <property type="match status" value="1"/>
</dbReference>
<gene>
    <name evidence="3" type="ordered locus">ACIAD1407</name>
</gene>
<evidence type="ECO:0000313" key="4">
    <source>
        <dbReference type="Proteomes" id="UP000000430"/>
    </source>
</evidence>
<sequence length="170" mass="19516">MNTNPIKWLESKQEFKQMEKKLTNSKNTEHDLEKNDEKSKCSRKSGLDFRKYTKQIWLAGLGAFSRAEEEGNKLFDSLVKVGEELESKTIDAADQTVTKVTEKAKESVTDTKDKVEKMIDHSVHHSLNRIGLVTIKDIQNIEQLLIQLNAKVDSLVQENEKLQQKLDEKS</sequence>
<dbReference type="eggNOG" id="COG3937">
    <property type="taxonomic scope" value="Bacteria"/>
</dbReference>
<evidence type="ECO:0000313" key="3">
    <source>
        <dbReference type="EMBL" id="CAG68272.1"/>
    </source>
</evidence>
<dbReference type="PANTHER" id="PTHR38664:SF1">
    <property type="entry name" value="SLR0058 PROTEIN"/>
    <property type="match status" value="1"/>
</dbReference>
<dbReference type="InterPro" id="IPR008769">
    <property type="entry name" value="PhaF_PhaI"/>
</dbReference>
<dbReference type="DNASU" id="2879072"/>
<evidence type="ECO:0000256" key="1">
    <source>
        <dbReference type="SAM" id="Coils"/>
    </source>
</evidence>
<evidence type="ECO:0000256" key="2">
    <source>
        <dbReference type="SAM" id="MobiDB-lite"/>
    </source>
</evidence>
<organism evidence="3 4">
    <name type="scientific">Acinetobacter baylyi (strain ATCC 33305 / BD413 / ADP1)</name>
    <dbReference type="NCBI Taxonomy" id="62977"/>
    <lineage>
        <taxon>Bacteria</taxon>
        <taxon>Pseudomonadati</taxon>
        <taxon>Pseudomonadota</taxon>
        <taxon>Gammaproteobacteria</taxon>
        <taxon>Moraxellales</taxon>
        <taxon>Moraxellaceae</taxon>
        <taxon>Acinetobacter</taxon>
    </lineage>
</organism>
<keyword evidence="1" id="KW-0175">Coiled coil</keyword>
<dbReference type="STRING" id="202950.GCA_001485005_01163"/>
<dbReference type="KEGG" id="aci:ACIAD1407"/>
<feature type="coiled-coil region" evidence="1">
    <location>
        <begin position="138"/>
        <end position="165"/>
    </location>
</feature>
<protein>
    <submittedName>
        <fullName evidence="3">Putative poly(Hydroxyalcanoate) granule associated protein</fullName>
    </submittedName>
</protein>
<dbReference type="AlphaFoldDB" id="Q6FCD9"/>
<dbReference type="EMBL" id="CR543861">
    <property type="protein sequence ID" value="CAG68272.1"/>
    <property type="molecule type" value="Genomic_DNA"/>
</dbReference>
<proteinExistence type="predicted"/>
<reference evidence="3 4" key="1">
    <citation type="journal article" date="2004" name="Nucleic Acids Res.">
        <title>Unique features revealed by the genome sequence of Acinetobacter sp. ADP1, a versatile and naturally transformation competent bacterium.</title>
        <authorList>
            <person name="Barbe V."/>
            <person name="Vallenet D."/>
            <person name="Fonknechten N."/>
            <person name="Kreimeyer A."/>
            <person name="Oztas S."/>
            <person name="Labarre L."/>
            <person name="Cruveiller S."/>
            <person name="Robert C."/>
            <person name="Duprat S."/>
            <person name="Wincker P."/>
            <person name="Ornston L.N."/>
            <person name="Weissenbach J."/>
            <person name="Marliere P."/>
            <person name="Cohen G.N."/>
            <person name="Medigue C."/>
        </authorList>
    </citation>
    <scope>NUCLEOTIDE SEQUENCE [LARGE SCALE GENOMIC DNA]</scope>
    <source>
        <strain evidence="4">ATCC 33305 / BD413 / ADP1</strain>
    </source>
</reference>
<accession>Q6FCD9</accession>
<dbReference type="PANTHER" id="PTHR38664">
    <property type="entry name" value="SLR0058 PROTEIN"/>
    <property type="match status" value="1"/>
</dbReference>
<dbReference type="Proteomes" id="UP000000430">
    <property type="component" value="Chromosome"/>
</dbReference>